<feature type="region of interest" description="Disordered" evidence="7">
    <location>
        <begin position="66"/>
        <end position="90"/>
    </location>
</feature>
<keyword evidence="10" id="KW-1185">Reference proteome</keyword>
<accession>A0A834P7L3</accession>
<evidence type="ECO:0000256" key="7">
    <source>
        <dbReference type="SAM" id="MobiDB-lite"/>
    </source>
</evidence>
<feature type="domain" description="Homeobox" evidence="8">
    <location>
        <begin position="249"/>
        <end position="309"/>
    </location>
</feature>
<dbReference type="SMART" id="SM00389">
    <property type="entry name" value="HOX"/>
    <property type="match status" value="1"/>
</dbReference>
<dbReference type="InterPro" id="IPR009057">
    <property type="entry name" value="Homeodomain-like_sf"/>
</dbReference>
<dbReference type="AlphaFoldDB" id="A0A834P7L3"/>
<dbReference type="PANTHER" id="PTHR24329:SF543">
    <property type="entry name" value="FI01017P-RELATED"/>
    <property type="match status" value="1"/>
</dbReference>
<sequence>MDYSYLNQAAAAAAAGFEASSCALAASEMQCGYGDLSSCSQMSQAAYRYTAARAAGYSTNAGSASGGGSAGPLGAHHASHPHAHPHHGAHATPCSVMAARSQDVHRHAASIFPSAINLQERSLYRINVKFSFDNLTPGTSGTSAGLSSTGRAIVRHHFPLAPAFLPFSFPLSSFLFYLPVYVTSNEFLWTICRHTRRNKGSDVNYCSQVLNAETEYTNGYTILEDLSVLIPGGLGYKPYTGHDGLAEKRKQRRIRTTFTSAQLKELERAFQETHYPDIYTREEIAMKIDLTEARVQVWFQNRRAKFRKQERLAQQKSSSQGGIGGDSGASSPVAGNVKAEGRSPRSPATPPGGSNGSVLPSNEVKPVANPNLVNVKHTPDGTGENSSPSARANSGGGTWGSCSPRPFSTALPSYLLDPLPLKTGNLY</sequence>
<name>A0A834P7L3_VESPE</name>
<dbReference type="Gene3D" id="1.10.10.60">
    <property type="entry name" value="Homeodomain-like"/>
    <property type="match status" value="1"/>
</dbReference>
<feature type="compositionally biased region" description="Basic residues" evidence="7">
    <location>
        <begin position="77"/>
        <end position="89"/>
    </location>
</feature>
<organism evidence="9 10">
    <name type="scientific">Vespula pensylvanica</name>
    <name type="common">Western yellow jacket</name>
    <name type="synonym">Wasp</name>
    <dbReference type="NCBI Taxonomy" id="30213"/>
    <lineage>
        <taxon>Eukaryota</taxon>
        <taxon>Metazoa</taxon>
        <taxon>Ecdysozoa</taxon>
        <taxon>Arthropoda</taxon>
        <taxon>Hexapoda</taxon>
        <taxon>Insecta</taxon>
        <taxon>Pterygota</taxon>
        <taxon>Neoptera</taxon>
        <taxon>Endopterygota</taxon>
        <taxon>Hymenoptera</taxon>
        <taxon>Apocrita</taxon>
        <taxon>Aculeata</taxon>
        <taxon>Vespoidea</taxon>
        <taxon>Vespidae</taxon>
        <taxon>Vespinae</taxon>
        <taxon>Vespula</taxon>
    </lineage>
</organism>
<reference evidence="9" key="1">
    <citation type="journal article" date="2020" name="G3 (Bethesda)">
        <title>High-Quality Assemblies for Three Invasive Social Wasps from the &lt;i&gt;Vespula&lt;/i&gt; Genus.</title>
        <authorList>
            <person name="Harrop T.W.R."/>
            <person name="Guhlin J."/>
            <person name="McLaughlin G.M."/>
            <person name="Permina E."/>
            <person name="Stockwell P."/>
            <person name="Gilligan J."/>
            <person name="Le Lec M.F."/>
            <person name="Gruber M.A.M."/>
            <person name="Quinn O."/>
            <person name="Lovegrove M."/>
            <person name="Duncan E.J."/>
            <person name="Remnant E.J."/>
            <person name="Van Eeckhoven J."/>
            <person name="Graham B."/>
            <person name="Knapp R.A."/>
            <person name="Langford K.W."/>
            <person name="Kronenberg Z."/>
            <person name="Press M.O."/>
            <person name="Eacker S.M."/>
            <person name="Wilson-Rankin E.E."/>
            <person name="Purcell J."/>
            <person name="Lester P.J."/>
            <person name="Dearden P.K."/>
        </authorList>
    </citation>
    <scope>NUCLEOTIDE SEQUENCE</scope>
    <source>
        <strain evidence="9">Volc-1</strain>
    </source>
</reference>
<dbReference type="EMBL" id="JACSDY010000004">
    <property type="protein sequence ID" value="KAF7430011.1"/>
    <property type="molecule type" value="Genomic_DNA"/>
</dbReference>
<proteinExistence type="predicted"/>
<dbReference type="PANTHER" id="PTHR24329">
    <property type="entry name" value="HOMEOBOX PROTEIN ARISTALESS"/>
    <property type="match status" value="1"/>
</dbReference>
<dbReference type="Pfam" id="PF00046">
    <property type="entry name" value="Homeodomain"/>
    <property type="match status" value="1"/>
</dbReference>
<evidence type="ECO:0000256" key="4">
    <source>
        <dbReference type="ARBA" id="ARBA00023242"/>
    </source>
</evidence>
<dbReference type="CDD" id="cd00086">
    <property type="entry name" value="homeodomain"/>
    <property type="match status" value="1"/>
</dbReference>
<feature type="compositionally biased region" description="Polar residues" evidence="7">
    <location>
        <begin position="383"/>
        <end position="392"/>
    </location>
</feature>
<dbReference type="Proteomes" id="UP000600918">
    <property type="component" value="Unassembled WGS sequence"/>
</dbReference>
<dbReference type="SUPFAM" id="SSF46689">
    <property type="entry name" value="Homeodomain-like"/>
    <property type="match status" value="1"/>
</dbReference>
<evidence type="ECO:0000259" key="8">
    <source>
        <dbReference type="PROSITE" id="PS50071"/>
    </source>
</evidence>
<dbReference type="PROSITE" id="PS50071">
    <property type="entry name" value="HOMEOBOX_2"/>
    <property type="match status" value="1"/>
</dbReference>
<protein>
    <recommendedName>
        <fullName evidence="8">Homeobox domain-containing protein</fullName>
    </recommendedName>
</protein>
<feature type="DNA-binding region" description="Homeobox" evidence="5">
    <location>
        <begin position="251"/>
        <end position="310"/>
    </location>
</feature>
<evidence type="ECO:0000256" key="2">
    <source>
        <dbReference type="ARBA" id="ARBA00023125"/>
    </source>
</evidence>
<keyword evidence="2 5" id="KW-0238">DNA-binding</keyword>
<dbReference type="GO" id="GO:0000977">
    <property type="term" value="F:RNA polymerase II transcription regulatory region sequence-specific DNA binding"/>
    <property type="evidence" value="ECO:0007669"/>
    <property type="project" value="TreeGrafter"/>
</dbReference>
<feature type="region of interest" description="Disordered" evidence="7">
    <location>
        <begin position="307"/>
        <end position="411"/>
    </location>
</feature>
<dbReference type="FunFam" id="1.10.10.60:FF:000182">
    <property type="entry name" value="Paired like homeobox 2B"/>
    <property type="match status" value="1"/>
</dbReference>
<evidence type="ECO:0000256" key="6">
    <source>
        <dbReference type="RuleBase" id="RU000682"/>
    </source>
</evidence>
<dbReference type="InterPro" id="IPR017970">
    <property type="entry name" value="Homeobox_CS"/>
</dbReference>
<dbReference type="PROSITE" id="PS00027">
    <property type="entry name" value="HOMEOBOX_1"/>
    <property type="match status" value="1"/>
</dbReference>
<evidence type="ECO:0000256" key="3">
    <source>
        <dbReference type="ARBA" id="ARBA00023155"/>
    </source>
</evidence>
<dbReference type="GO" id="GO:0000981">
    <property type="term" value="F:DNA-binding transcription factor activity, RNA polymerase II-specific"/>
    <property type="evidence" value="ECO:0007669"/>
    <property type="project" value="InterPro"/>
</dbReference>
<comment type="subcellular location">
    <subcellularLocation>
        <location evidence="1 5 6">Nucleus</location>
    </subcellularLocation>
</comment>
<evidence type="ECO:0000256" key="5">
    <source>
        <dbReference type="PROSITE-ProRule" id="PRU00108"/>
    </source>
</evidence>
<keyword evidence="3 5" id="KW-0371">Homeobox</keyword>
<dbReference type="InterPro" id="IPR050649">
    <property type="entry name" value="Paired_Homeobox_TFs"/>
</dbReference>
<evidence type="ECO:0000256" key="1">
    <source>
        <dbReference type="ARBA" id="ARBA00004123"/>
    </source>
</evidence>
<keyword evidence="4 5" id="KW-0539">Nucleus</keyword>
<gene>
    <name evidence="9" type="ORF">H0235_006409</name>
</gene>
<evidence type="ECO:0000313" key="9">
    <source>
        <dbReference type="EMBL" id="KAF7430011.1"/>
    </source>
</evidence>
<dbReference type="InterPro" id="IPR001356">
    <property type="entry name" value="HD"/>
</dbReference>
<dbReference type="GO" id="GO:0005634">
    <property type="term" value="C:nucleus"/>
    <property type="evidence" value="ECO:0007669"/>
    <property type="project" value="UniProtKB-SubCell"/>
</dbReference>
<evidence type="ECO:0000313" key="10">
    <source>
        <dbReference type="Proteomes" id="UP000600918"/>
    </source>
</evidence>
<comment type="caution">
    <text evidence="9">The sequence shown here is derived from an EMBL/GenBank/DDBJ whole genome shotgun (WGS) entry which is preliminary data.</text>
</comment>